<comment type="catalytic activity">
    <reaction evidence="10">
        <text>nicotinate beta-D-ribonucleotide + CO2 + diphosphate = quinolinate + 5-phospho-alpha-D-ribose 1-diphosphate + 2 H(+)</text>
        <dbReference type="Rhea" id="RHEA:12733"/>
        <dbReference type="ChEBI" id="CHEBI:15378"/>
        <dbReference type="ChEBI" id="CHEBI:16526"/>
        <dbReference type="ChEBI" id="CHEBI:29959"/>
        <dbReference type="ChEBI" id="CHEBI:33019"/>
        <dbReference type="ChEBI" id="CHEBI:57502"/>
        <dbReference type="ChEBI" id="CHEBI:58017"/>
        <dbReference type="EC" id="2.4.2.19"/>
    </reaction>
</comment>
<keyword evidence="7 12" id="KW-0328">Glycosyltransferase</keyword>
<sequence length="279" mass="29957">MHPLWVRPYIEHALREDIGTGDVTTEAILPAGTPLVARLVAKQAGRIAGLPVAEEAFRLLDPAVRIERHVDEGSDVTAGTVLATVCGEGRAILSAERVALNLLQRLSGIATATRDVCRAVSGFPVRIADTRKTLPGLRVLDKYAVRVGGGVNHRFGLYDCVMIKDNHIAAAGSLARAVEAVRRRVGYWVKIEVEADTLEQVDEAVRLGVDIVLLDNMTPDEVAEAVRRVGGRAITEASGGITPENVRAYAATGVDVISLGWLTHSVRALDISLDVEPIR</sequence>
<evidence type="ECO:0000256" key="7">
    <source>
        <dbReference type="ARBA" id="ARBA00022676"/>
    </source>
</evidence>
<reference evidence="15" key="2">
    <citation type="submission" date="2020-09" db="EMBL/GenBank/DDBJ databases">
        <authorList>
            <person name="Sun Q."/>
            <person name="Ohkuma M."/>
        </authorList>
    </citation>
    <scope>NUCLEOTIDE SEQUENCE</scope>
    <source>
        <strain evidence="15">JCM 14719</strain>
    </source>
</reference>
<comment type="similarity">
    <text evidence="3 12">Belongs to the NadC/ModD family.</text>
</comment>
<evidence type="ECO:0000256" key="3">
    <source>
        <dbReference type="ARBA" id="ARBA00009400"/>
    </source>
</evidence>
<proteinExistence type="inferred from homology"/>
<evidence type="ECO:0000256" key="10">
    <source>
        <dbReference type="ARBA" id="ARBA00047445"/>
    </source>
</evidence>
<dbReference type="GO" id="GO:0009435">
    <property type="term" value="P:NAD+ biosynthetic process"/>
    <property type="evidence" value="ECO:0007669"/>
    <property type="project" value="UniProtKB-UniPathway"/>
</dbReference>
<organism evidence="15 16">
    <name type="scientific">Calditerricola satsumensis</name>
    <dbReference type="NCBI Taxonomy" id="373054"/>
    <lineage>
        <taxon>Bacteria</taxon>
        <taxon>Bacillati</taxon>
        <taxon>Bacillota</taxon>
        <taxon>Bacilli</taxon>
        <taxon>Bacillales</taxon>
        <taxon>Bacillaceae</taxon>
        <taxon>Calditerricola</taxon>
    </lineage>
</organism>
<dbReference type="CDD" id="cd01572">
    <property type="entry name" value="QPRTase"/>
    <property type="match status" value="1"/>
</dbReference>
<keyword evidence="6" id="KW-0662">Pyridine nucleotide biosynthesis</keyword>
<gene>
    <name evidence="15" type="primary">nadC</name>
    <name evidence="15" type="ORF">GCM10007043_22820</name>
</gene>
<evidence type="ECO:0000256" key="5">
    <source>
        <dbReference type="ARBA" id="ARBA00011944"/>
    </source>
</evidence>
<dbReference type="Proteomes" id="UP000637720">
    <property type="component" value="Unassembled WGS sequence"/>
</dbReference>
<evidence type="ECO:0000256" key="11">
    <source>
        <dbReference type="ARBA" id="ARBA00069173"/>
    </source>
</evidence>
<reference evidence="15" key="1">
    <citation type="journal article" date="2014" name="Int. J. Syst. Evol. Microbiol.">
        <title>Complete genome sequence of Corynebacterium casei LMG S-19264T (=DSM 44701T), isolated from a smear-ripened cheese.</title>
        <authorList>
            <consortium name="US DOE Joint Genome Institute (JGI-PGF)"/>
            <person name="Walter F."/>
            <person name="Albersmeier A."/>
            <person name="Kalinowski J."/>
            <person name="Ruckert C."/>
        </authorList>
    </citation>
    <scope>NUCLEOTIDE SEQUENCE</scope>
    <source>
        <strain evidence="15">JCM 14719</strain>
    </source>
</reference>
<evidence type="ECO:0000256" key="2">
    <source>
        <dbReference type="ARBA" id="ARBA00004893"/>
    </source>
</evidence>
<dbReference type="EMBL" id="BMOF01000074">
    <property type="protein sequence ID" value="GGK08184.1"/>
    <property type="molecule type" value="Genomic_DNA"/>
</dbReference>
<dbReference type="PANTHER" id="PTHR32179:SF3">
    <property type="entry name" value="NICOTINATE-NUCLEOTIDE PYROPHOSPHORYLASE [CARBOXYLATING]"/>
    <property type="match status" value="1"/>
</dbReference>
<evidence type="ECO:0000259" key="13">
    <source>
        <dbReference type="Pfam" id="PF01729"/>
    </source>
</evidence>
<dbReference type="InterPro" id="IPR022412">
    <property type="entry name" value="Quinolinate_PRibosylTrfase_N"/>
</dbReference>
<dbReference type="SUPFAM" id="SSF54675">
    <property type="entry name" value="Nicotinate/Quinolinate PRTase N-terminal domain-like"/>
    <property type="match status" value="1"/>
</dbReference>
<evidence type="ECO:0000313" key="16">
    <source>
        <dbReference type="Proteomes" id="UP000637720"/>
    </source>
</evidence>
<dbReference type="InterPro" id="IPR002638">
    <property type="entry name" value="Quinolinate_PRibosylTrfase_C"/>
</dbReference>
<evidence type="ECO:0000256" key="4">
    <source>
        <dbReference type="ARBA" id="ARBA00011218"/>
    </source>
</evidence>
<accession>A0A8J3BC07</accession>
<evidence type="ECO:0000256" key="6">
    <source>
        <dbReference type="ARBA" id="ARBA00022642"/>
    </source>
</evidence>
<comment type="subunit">
    <text evidence="4">Hexamer formed by 3 homodimers.</text>
</comment>
<dbReference type="Pfam" id="PF01729">
    <property type="entry name" value="QRPTase_C"/>
    <property type="match status" value="1"/>
</dbReference>
<evidence type="ECO:0000256" key="12">
    <source>
        <dbReference type="PIRNR" id="PIRNR006250"/>
    </source>
</evidence>
<dbReference type="InterPro" id="IPR027277">
    <property type="entry name" value="NadC/ModD"/>
</dbReference>
<dbReference type="PANTHER" id="PTHR32179">
    <property type="entry name" value="NICOTINATE-NUCLEOTIDE PYROPHOSPHORYLASE [CARBOXYLATING]"/>
    <property type="match status" value="1"/>
</dbReference>
<evidence type="ECO:0000313" key="15">
    <source>
        <dbReference type="EMBL" id="GGK08184.1"/>
    </source>
</evidence>
<dbReference type="UniPathway" id="UPA00253">
    <property type="reaction ID" value="UER00331"/>
</dbReference>
<keyword evidence="16" id="KW-1185">Reference proteome</keyword>
<dbReference type="AlphaFoldDB" id="A0A8J3BC07"/>
<evidence type="ECO:0000259" key="14">
    <source>
        <dbReference type="Pfam" id="PF02749"/>
    </source>
</evidence>
<feature type="domain" description="Quinolinate phosphoribosyl transferase C-terminal" evidence="13">
    <location>
        <begin position="109"/>
        <end position="274"/>
    </location>
</feature>
<evidence type="ECO:0000256" key="9">
    <source>
        <dbReference type="ARBA" id="ARBA00033102"/>
    </source>
</evidence>
<dbReference type="Gene3D" id="3.20.20.70">
    <property type="entry name" value="Aldolase class I"/>
    <property type="match status" value="1"/>
</dbReference>
<dbReference type="PIRSF" id="PIRSF006250">
    <property type="entry name" value="NadC_ModD"/>
    <property type="match status" value="1"/>
</dbReference>
<dbReference type="InterPro" id="IPR004393">
    <property type="entry name" value="NadC"/>
</dbReference>
<dbReference type="Pfam" id="PF02749">
    <property type="entry name" value="QRPTase_N"/>
    <property type="match status" value="1"/>
</dbReference>
<dbReference type="GO" id="GO:0005737">
    <property type="term" value="C:cytoplasm"/>
    <property type="evidence" value="ECO:0007669"/>
    <property type="project" value="TreeGrafter"/>
</dbReference>
<dbReference type="InterPro" id="IPR013785">
    <property type="entry name" value="Aldolase_TIM"/>
</dbReference>
<keyword evidence="8 12" id="KW-0808">Transferase</keyword>
<dbReference type="FunFam" id="3.20.20.70:FF:000030">
    <property type="entry name" value="Nicotinate-nucleotide pyrophosphorylase, carboxylating"/>
    <property type="match status" value="1"/>
</dbReference>
<dbReference type="RefSeq" id="WP_188818180.1">
    <property type="nucleotide sequence ID" value="NZ_BMOF01000074.1"/>
</dbReference>
<dbReference type="NCBIfam" id="TIGR00078">
    <property type="entry name" value="nadC"/>
    <property type="match status" value="1"/>
</dbReference>
<name>A0A8J3BC07_9BACI</name>
<dbReference type="SUPFAM" id="SSF51690">
    <property type="entry name" value="Nicotinate/Quinolinate PRTase C-terminal domain-like"/>
    <property type="match status" value="1"/>
</dbReference>
<dbReference type="Gene3D" id="3.90.1170.20">
    <property type="entry name" value="Quinolinate phosphoribosyl transferase, N-terminal domain"/>
    <property type="match status" value="1"/>
</dbReference>
<dbReference type="GO" id="GO:0004514">
    <property type="term" value="F:nicotinate-nucleotide diphosphorylase (carboxylating) activity"/>
    <property type="evidence" value="ECO:0007669"/>
    <property type="project" value="UniProtKB-EC"/>
</dbReference>
<comment type="caution">
    <text evidence="15">The sequence shown here is derived from an EMBL/GenBank/DDBJ whole genome shotgun (WGS) entry which is preliminary data.</text>
</comment>
<feature type="domain" description="Quinolinate phosphoribosyl transferase N-terminal" evidence="14">
    <location>
        <begin position="22"/>
        <end position="107"/>
    </location>
</feature>
<comment type="pathway">
    <text evidence="2">Cofactor biosynthesis; NAD(+) biosynthesis; nicotinate D-ribonucleotide from quinolinate: step 1/1.</text>
</comment>
<evidence type="ECO:0000256" key="8">
    <source>
        <dbReference type="ARBA" id="ARBA00022679"/>
    </source>
</evidence>
<dbReference type="FunFam" id="3.90.1170.20:FF:000001">
    <property type="entry name" value="Nicotinate-nucleotide diphosphorylase (Carboxylating)"/>
    <property type="match status" value="1"/>
</dbReference>
<comment type="function">
    <text evidence="1">Involved in the catabolism of quinolinic acid (QA).</text>
</comment>
<evidence type="ECO:0000256" key="1">
    <source>
        <dbReference type="ARBA" id="ARBA00003237"/>
    </source>
</evidence>
<dbReference type="InterPro" id="IPR037128">
    <property type="entry name" value="Quinolinate_PRibosylTase_N_sf"/>
</dbReference>
<protein>
    <recommendedName>
        <fullName evidence="11">Probable nicotinate-nucleotide pyrophosphorylase [carboxylating]</fullName>
        <ecNumber evidence="5">2.4.2.19</ecNumber>
    </recommendedName>
    <alternativeName>
        <fullName evidence="9">Quinolinate phosphoribosyltransferase [decarboxylating]</fullName>
    </alternativeName>
</protein>
<dbReference type="GO" id="GO:0034213">
    <property type="term" value="P:quinolinate catabolic process"/>
    <property type="evidence" value="ECO:0007669"/>
    <property type="project" value="TreeGrafter"/>
</dbReference>
<dbReference type="InterPro" id="IPR036068">
    <property type="entry name" value="Nicotinate_pribotase-like_C"/>
</dbReference>
<dbReference type="EC" id="2.4.2.19" evidence="5"/>